<accession>A0A2V3UHI6</accession>
<feature type="transmembrane region" description="Helical" evidence="1">
    <location>
        <begin position="34"/>
        <end position="55"/>
    </location>
</feature>
<evidence type="ECO:0000313" key="3">
    <source>
        <dbReference type="Proteomes" id="UP000248021"/>
    </source>
</evidence>
<proteinExistence type="predicted"/>
<evidence type="ECO:0000256" key="1">
    <source>
        <dbReference type="SAM" id="Phobius"/>
    </source>
</evidence>
<keyword evidence="1" id="KW-1133">Transmembrane helix</keyword>
<sequence>MAPIELIWSCRVFNLTGCVAGMGEETYILNTWEVIAVSLVIGAVVIVGFFFILNAPERWRQRLKRWRKH</sequence>
<protein>
    <submittedName>
        <fullName evidence="2">Uncharacterized protein</fullName>
    </submittedName>
</protein>
<dbReference type="EMBL" id="QJJK01000001">
    <property type="protein sequence ID" value="PXW64835.1"/>
    <property type="molecule type" value="Genomic_DNA"/>
</dbReference>
<organism evidence="2 3">
    <name type="scientific">Chelatococcus asaccharovorans</name>
    <dbReference type="NCBI Taxonomy" id="28210"/>
    <lineage>
        <taxon>Bacteria</taxon>
        <taxon>Pseudomonadati</taxon>
        <taxon>Pseudomonadota</taxon>
        <taxon>Alphaproteobacteria</taxon>
        <taxon>Hyphomicrobiales</taxon>
        <taxon>Chelatococcaceae</taxon>
        <taxon>Chelatococcus</taxon>
    </lineage>
</organism>
<keyword evidence="3" id="KW-1185">Reference proteome</keyword>
<gene>
    <name evidence="2" type="ORF">C7450_101594</name>
</gene>
<dbReference type="AlphaFoldDB" id="A0A2V3UHI6"/>
<evidence type="ECO:0000313" key="2">
    <source>
        <dbReference type="EMBL" id="PXW64835.1"/>
    </source>
</evidence>
<dbReference type="Proteomes" id="UP000248021">
    <property type="component" value="Unassembled WGS sequence"/>
</dbReference>
<keyword evidence="1" id="KW-0472">Membrane</keyword>
<keyword evidence="1" id="KW-0812">Transmembrane</keyword>
<name>A0A2V3UHI6_9HYPH</name>
<reference evidence="2 3" key="1">
    <citation type="submission" date="2018-05" db="EMBL/GenBank/DDBJ databases">
        <title>Genomic Encyclopedia of Type Strains, Phase IV (KMG-IV): sequencing the most valuable type-strain genomes for metagenomic binning, comparative biology and taxonomic classification.</title>
        <authorList>
            <person name="Goeker M."/>
        </authorList>
    </citation>
    <scope>NUCLEOTIDE SEQUENCE [LARGE SCALE GENOMIC DNA]</scope>
    <source>
        <strain evidence="2 3">DSM 6462</strain>
    </source>
</reference>
<comment type="caution">
    <text evidence="2">The sequence shown here is derived from an EMBL/GenBank/DDBJ whole genome shotgun (WGS) entry which is preliminary data.</text>
</comment>